<keyword evidence="9" id="KW-1185">Reference proteome</keyword>
<dbReference type="PANTHER" id="PTHR30386">
    <property type="entry name" value="MEMBRANE FUSION SUBUNIT OF EMRAB-TOLC MULTIDRUG EFFLUX PUMP"/>
    <property type="match status" value="1"/>
</dbReference>
<dbReference type="EMBL" id="BNAF01000004">
    <property type="protein sequence ID" value="GHE31783.1"/>
    <property type="molecule type" value="Genomic_DNA"/>
</dbReference>
<dbReference type="PRINTS" id="PR01490">
    <property type="entry name" value="RTXTOXIND"/>
</dbReference>
<name>A0ABQ3HVJ9_9SPHI</name>
<evidence type="ECO:0000256" key="3">
    <source>
        <dbReference type="ARBA" id="ARBA00022989"/>
    </source>
</evidence>
<dbReference type="Gene3D" id="1.10.287.470">
    <property type="entry name" value="Helix hairpin bin"/>
    <property type="match status" value="1"/>
</dbReference>
<dbReference type="PANTHER" id="PTHR30386:SF26">
    <property type="entry name" value="TRANSPORT PROTEIN COMB"/>
    <property type="match status" value="1"/>
</dbReference>
<dbReference type="InterPro" id="IPR050739">
    <property type="entry name" value="MFP"/>
</dbReference>
<evidence type="ECO:0000256" key="5">
    <source>
        <dbReference type="SAM" id="Coils"/>
    </source>
</evidence>
<reference evidence="9" key="1">
    <citation type="journal article" date="2019" name="Int. J. Syst. Evol. Microbiol.">
        <title>The Global Catalogue of Microorganisms (GCM) 10K type strain sequencing project: providing services to taxonomists for standard genome sequencing and annotation.</title>
        <authorList>
            <consortium name="The Broad Institute Genomics Platform"/>
            <consortium name="The Broad Institute Genome Sequencing Center for Infectious Disease"/>
            <person name="Wu L."/>
            <person name="Ma J."/>
        </authorList>
    </citation>
    <scope>NUCLEOTIDE SEQUENCE [LARGE SCALE GENOMIC DNA]</scope>
    <source>
        <strain evidence="9">CGMCC 1.12966</strain>
    </source>
</reference>
<protein>
    <submittedName>
        <fullName evidence="8">Hemolysin</fullName>
    </submittedName>
</protein>
<keyword evidence="5" id="KW-0175">Coiled coil</keyword>
<evidence type="ECO:0000256" key="4">
    <source>
        <dbReference type="ARBA" id="ARBA00023136"/>
    </source>
</evidence>
<evidence type="ECO:0000259" key="7">
    <source>
        <dbReference type="Pfam" id="PF26002"/>
    </source>
</evidence>
<sequence>MAKKYNLSEEDLHSEDLQEIISKPPSWLLERGISFVLLTIFLLLGLSFFIRYPELVMTELKFNTANAPKVVVSRVSGSITKLLANDGTWVEAQTPIAYLESTADHEQLLNLLATLQQFRTETDHVYDLENIIPPNQLQLGELQGSYESFYLAYLNYRSAGEDGIYHQRKGILHNEMNNIRQQYDRAEESFKLQRAQLDLAEQEYDRYRILAEKKVISPLELQQKEALLLAKRQSIPQLEGNMIAYESNLLSKKKELSDLDNQIVDEKKKFVQSLNSFISDAKIWEKKYVLLSPARGKLIYGSFLQENQLVQVDQELFYVNPNSDRYYGEMLLPQQAIAKVKQGQEVLVKVRSYPYKEYGFLRGKVDYISDIPIKDSLFFARARLIREAKDSLIKLKPGIYADAEIITDDQSIFKRIWSNLSKSMKF</sequence>
<gene>
    <name evidence="8" type="ORF">GCM10017764_13660</name>
</gene>
<feature type="coiled-coil region" evidence="5">
    <location>
        <begin position="169"/>
        <end position="203"/>
    </location>
</feature>
<dbReference type="InterPro" id="IPR058982">
    <property type="entry name" value="Beta-barrel_AprE"/>
</dbReference>
<dbReference type="Pfam" id="PF26002">
    <property type="entry name" value="Beta-barrel_AprE"/>
    <property type="match status" value="1"/>
</dbReference>
<evidence type="ECO:0000256" key="2">
    <source>
        <dbReference type="ARBA" id="ARBA00022692"/>
    </source>
</evidence>
<feature type="domain" description="AprE-like beta-barrel" evidence="7">
    <location>
        <begin position="330"/>
        <end position="407"/>
    </location>
</feature>
<feature type="transmembrane region" description="Helical" evidence="6">
    <location>
        <begin position="32"/>
        <end position="52"/>
    </location>
</feature>
<comment type="subcellular location">
    <subcellularLocation>
        <location evidence="1">Membrane</location>
        <topology evidence="1">Single-pass membrane protein</topology>
    </subcellularLocation>
</comment>
<dbReference type="SUPFAM" id="SSF56954">
    <property type="entry name" value="Outer membrane efflux proteins (OEP)"/>
    <property type="match status" value="1"/>
</dbReference>
<dbReference type="RefSeq" id="WP_189625889.1">
    <property type="nucleotide sequence ID" value="NZ_BNAF01000004.1"/>
</dbReference>
<accession>A0ABQ3HVJ9</accession>
<keyword evidence="2 6" id="KW-0812">Transmembrane</keyword>
<dbReference type="Proteomes" id="UP000620550">
    <property type="component" value="Unassembled WGS sequence"/>
</dbReference>
<evidence type="ECO:0000256" key="6">
    <source>
        <dbReference type="SAM" id="Phobius"/>
    </source>
</evidence>
<evidence type="ECO:0000313" key="9">
    <source>
        <dbReference type="Proteomes" id="UP000620550"/>
    </source>
</evidence>
<comment type="caution">
    <text evidence="8">The sequence shown here is derived from an EMBL/GenBank/DDBJ whole genome shotgun (WGS) entry which is preliminary data.</text>
</comment>
<evidence type="ECO:0000313" key="8">
    <source>
        <dbReference type="EMBL" id="GHE31783.1"/>
    </source>
</evidence>
<dbReference type="Gene3D" id="2.40.30.170">
    <property type="match status" value="1"/>
</dbReference>
<evidence type="ECO:0000256" key="1">
    <source>
        <dbReference type="ARBA" id="ARBA00004167"/>
    </source>
</evidence>
<keyword evidence="4 6" id="KW-0472">Membrane</keyword>
<organism evidence="8 9">
    <name type="scientific">Sphingobacterium griseoflavum</name>
    <dbReference type="NCBI Taxonomy" id="1474952"/>
    <lineage>
        <taxon>Bacteria</taxon>
        <taxon>Pseudomonadati</taxon>
        <taxon>Bacteroidota</taxon>
        <taxon>Sphingobacteriia</taxon>
        <taxon>Sphingobacteriales</taxon>
        <taxon>Sphingobacteriaceae</taxon>
        <taxon>Sphingobacterium</taxon>
    </lineage>
</organism>
<proteinExistence type="predicted"/>
<keyword evidence="3 6" id="KW-1133">Transmembrane helix</keyword>